<dbReference type="SUPFAM" id="SSF52980">
    <property type="entry name" value="Restriction endonuclease-like"/>
    <property type="match status" value="1"/>
</dbReference>
<dbReference type="Gene3D" id="3.90.1570.10">
    <property type="entry name" value="tt1808, chain A"/>
    <property type="match status" value="1"/>
</dbReference>
<dbReference type="InterPro" id="IPR012296">
    <property type="entry name" value="Nuclease_put_TT1808"/>
</dbReference>
<accession>A0A450X037</accession>
<reference evidence="2" key="1">
    <citation type="submission" date="2019-02" db="EMBL/GenBank/DDBJ databases">
        <authorList>
            <person name="Gruber-Vodicka R. H."/>
            <person name="Seah K. B. B."/>
        </authorList>
    </citation>
    <scope>NUCLEOTIDE SEQUENCE</scope>
    <source>
        <strain evidence="2">BECK_BZ164</strain>
    </source>
</reference>
<keyword evidence="2" id="KW-0378">Hydrolase</keyword>
<dbReference type="Pfam" id="PF05685">
    <property type="entry name" value="Uma2"/>
    <property type="match status" value="1"/>
</dbReference>
<dbReference type="CDD" id="cd06260">
    <property type="entry name" value="DUF820-like"/>
    <property type="match status" value="1"/>
</dbReference>
<keyword evidence="2" id="KW-0540">Nuclease</keyword>
<dbReference type="GO" id="GO:0004519">
    <property type="term" value="F:endonuclease activity"/>
    <property type="evidence" value="ECO:0007669"/>
    <property type="project" value="UniProtKB-KW"/>
</dbReference>
<name>A0A450X037_9GAMM</name>
<protein>
    <submittedName>
        <fullName evidence="2">Restriction endonuclease</fullName>
    </submittedName>
</protein>
<sequence length="291" mass="31800">MSNKQKIPLGGPFAADQISNGERYELSHGHRIYCAPAGESHARHNVTGASLLDSDPAVEWSGVDAGFTPKPDTLCAPDVSVAPPPPPGKKGWIPGVPPLAVEYADRGQNETDLKIKIKELLAAGTRYVWVVRLMGPQRVEVHTPNAPMRLLSATDTLEAPGILRNRVPVHALFDREEAHRVTLRNLLQREGYEDLEAVRQEGLQEGEARGREDLEAVRREALQEGEARGKAKGKIEGGLVAQADALLGILAARGIRVDTHARERIRHCRDPEQLGTWLTKAAVADSLEEVF</sequence>
<dbReference type="InterPro" id="IPR008538">
    <property type="entry name" value="Uma2"/>
</dbReference>
<proteinExistence type="predicted"/>
<evidence type="ECO:0000313" key="2">
    <source>
        <dbReference type="EMBL" id="VFK22672.1"/>
    </source>
</evidence>
<keyword evidence="2" id="KW-0255">Endonuclease</keyword>
<feature type="domain" description="Putative restriction endonuclease" evidence="1">
    <location>
        <begin position="19"/>
        <end position="162"/>
    </location>
</feature>
<organism evidence="2">
    <name type="scientific">Candidatus Kentrum sp. FM</name>
    <dbReference type="NCBI Taxonomy" id="2126340"/>
    <lineage>
        <taxon>Bacteria</taxon>
        <taxon>Pseudomonadati</taxon>
        <taxon>Pseudomonadota</taxon>
        <taxon>Gammaproteobacteria</taxon>
        <taxon>Candidatus Kentrum</taxon>
    </lineage>
</organism>
<dbReference type="EMBL" id="CAADFL010000875">
    <property type="protein sequence ID" value="VFK22672.1"/>
    <property type="molecule type" value="Genomic_DNA"/>
</dbReference>
<dbReference type="InterPro" id="IPR011335">
    <property type="entry name" value="Restrct_endonuc-II-like"/>
</dbReference>
<dbReference type="AlphaFoldDB" id="A0A450X037"/>
<gene>
    <name evidence="2" type="ORF">BECKFM1743B_GA0114221_108751</name>
</gene>
<evidence type="ECO:0000259" key="1">
    <source>
        <dbReference type="Pfam" id="PF05685"/>
    </source>
</evidence>